<accession>A0A8J5K7F4</accession>
<reference evidence="1" key="1">
    <citation type="journal article" date="2021" name="Sci. Adv.">
        <title>The American lobster genome reveals insights on longevity, neural, and immune adaptations.</title>
        <authorList>
            <person name="Polinski J.M."/>
            <person name="Zimin A.V."/>
            <person name="Clark K.F."/>
            <person name="Kohn A.B."/>
            <person name="Sadowski N."/>
            <person name="Timp W."/>
            <person name="Ptitsyn A."/>
            <person name="Khanna P."/>
            <person name="Romanova D.Y."/>
            <person name="Williams P."/>
            <person name="Greenwood S.J."/>
            <person name="Moroz L.L."/>
            <person name="Walt D.R."/>
            <person name="Bodnar A.G."/>
        </authorList>
    </citation>
    <scope>NUCLEOTIDE SEQUENCE</scope>
    <source>
        <strain evidence="1">GMGI-L3</strain>
    </source>
</reference>
<organism evidence="1 2">
    <name type="scientific">Homarus americanus</name>
    <name type="common">American lobster</name>
    <dbReference type="NCBI Taxonomy" id="6706"/>
    <lineage>
        <taxon>Eukaryota</taxon>
        <taxon>Metazoa</taxon>
        <taxon>Ecdysozoa</taxon>
        <taxon>Arthropoda</taxon>
        <taxon>Crustacea</taxon>
        <taxon>Multicrustacea</taxon>
        <taxon>Malacostraca</taxon>
        <taxon>Eumalacostraca</taxon>
        <taxon>Eucarida</taxon>
        <taxon>Decapoda</taxon>
        <taxon>Pleocyemata</taxon>
        <taxon>Astacidea</taxon>
        <taxon>Nephropoidea</taxon>
        <taxon>Nephropidae</taxon>
        <taxon>Homarus</taxon>
    </lineage>
</organism>
<gene>
    <name evidence="1" type="ORF">Hamer_G002332</name>
</gene>
<name>A0A8J5K7F4_HOMAM</name>
<keyword evidence="2" id="KW-1185">Reference proteome</keyword>
<comment type="caution">
    <text evidence="1">The sequence shown here is derived from an EMBL/GenBank/DDBJ whole genome shotgun (WGS) entry which is preliminary data.</text>
</comment>
<evidence type="ECO:0000313" key="2">
    <source>
        <dbReference type="Proteomes" id="UP000747542"/>
    </source>
</evidence>
<dbReference type="Proteomes" id="UP000747542">
    <property type="component" value="Unassembled WGS sequence"/>
</dbReference>
<dbReference type="EMBL" id="JAHLQT010020073">
    <property type="protein sequence ID" value="KAG7168310.1"/>
    <property type="molecule type" value="Genomic_DNA"/>
</dbReference>
<sequence>MTVATVLTVLSSRGQDFQCTQVRKLRQLQEIDQEVMYEPGPTANVVLELASHDIKNSLKRSLTEDSCSTCPASCLQTKFSLGWTKEYPIGASVSQGSVIGLVR</sequence>
<protein>
    <submittedName>
        <fullName evidence="1">Uncharacterized protein</fullName>
    </submittedName>
</protein>
<dbReference type="AlphaFoldDB" id="A0A8J5K7F4"/>
<evidence type="ECO:0000313" key="1">
    <source>
        <dbReference type="EMBL" id="KAG7168310.1"/>
    </source>
</evidence>
<proteinExistence type="predicted"/>